<dbReference type="InterPro" id="IPR023607">
    <property type="entry name" value="Exodeoxyribonuclease_I"/>
</dbReference>
<dbReference type="PANTHER" id="PTHR11046:SF11">
    <property type="entry name" value="EXODEOXYRIBONUCLEASE I"/>
    <property type="match status" value="1"/>
</dbReference>
<dbReference type="SMART" id="SM00479">
    <property type="entry name" value="EXOIII"/>
    <property type="match status" value="1"/>
</dbReference>
<dbReference type="InterPro" id="IPR022894">
    <property type="entry name" value="Oligoribonuclease"/>
</dbReference>
<accession>A0A4R3IAZ0</accession>
<evidence type="ECO:0000256" key="5">
    <source>
        <dbReference type="ARBA" id="ARBA00022723"/>
    </source>
</evidence>
<dbReference type="InterPro" id="IPR058561">
    <property type="entry name" value="Exonuc_1_C"/>
</dbReference>
<feature type="domain" description="ExoI SH3-like" evidence="17">
    <location>
        <begin position="198"/>
        <end position="352"/>
    </location>
</feature>
<evidence type="ECO:0000256" key="16">
    <source>
        <dbReference type="SAM" id="MobiDB-lite"/>
    </source>
</evidence>
<dbReference type="GO" id="GO:0046872">
    <property type="term" value="F:metal ion binding"/>
    <property type="evidence" value="ECO:0007669"/>
    <property type="project" value="UniProtKB-KW"/>
</dbReference>
<keyword evidence="6" id="KW-0227">DNA damage</keyword>
<keyword evidence="7" id="KW-0378">Hydrolase</keyword>
<comment type="caution">
    <text evidence="19">The sequence shown here is derived from an EMBL/GenBank/DDBJ whole genome shotgun (WGS) entry which is preliminary data.</text>
</comment>
<evidence type="ECO:0000256" key="4">
    <source>
        <dbReference type="ARBA" id="ARBA00022722"/>
    </source>
</evidence>
<evidence type="ECO:0000256" key="1">
    <source>
        <dbReference type="ARBA" id="ARBA00000563"/>
    </source>
</evidence>
<feature type="binding site" evidence="15">
    <location>
        <position position="13"/>
    </location>
    <ligand>
        <name>Mg(2+)</name>
        <dbReference type="ChEBI" id="CHEBI:18420"/>
        <label>2</label>
    </ligand>
</feature>
<keyword evidence="20" id="KW-1185">Reference proteome</keyword>
<keyword evidence="8" id="KW-0269">Exonuclease</keyword>
<reference evidence="19 20" key="1">
    <citation type="submission" date="2019-03" db="EMBL/GenBank/DDBJ databases">
        <title>Genomic Encyclopedia of Archaeal and Bacterial Type Strains, Phase II (KMG-II): from individual species to whole genera.</title>
        <authorList>
            <person name="Goeker M."/>
        </authorList>
    </citation>
    <scope>NUCLEOTIDE SEQUENCE [LARGE SCALE GENOMIC DNA]</scope>
    <source>
        <strain evidence="19 20">DSM 15388</strain>
    </source>
</reference>
<evidence type="ECO:0000256" key="14">
    <source>
        <dbReference type="PIRSR" id="PIRSR000977-1"/>
    </source>
</evidence>
<evidence type="ECO:0000256" key="13">
    <source>
        <dbReference type="ARBA" id="ARBA00046792"/>
    </source>
</evidence>
<feature type="domain" description="ExoI C-terminal" evidence="18">
    <location>
        <begin position="356"/>
        <end position="483"/>
    </location>
</feature>
<evidence type="ECO:0000256" key="6">
    <source>
        <dbReference type="ARBA" id="ARBA00022763"/>
    </source>
</evidence>
<dbReference type="PROSITE" id="PS51785">
    <property type="entry name" value="EXOI_C"/>
    <property type="match status" value="1"/>
</dbReference>
<evidence type="ECO:0000256" key="10">
    <source>
        <dbReference type="ARBA" id="ARBA00023125"/>
    </source>
</evidence>
<dbReference type="Pfam" id="PF08411">
    <property type="entry name" value="ExoI_SH3"/>
    <property type="match status" value="1"/>
</dbReference>
<dbReference type="InterPro" id="IPR036397">
    <property type="entry name" value="RNaseH_sf"/>
</dbReference>
<evidence type="ECO:0000256" key="7">
    <source>
        <dbReference type="ARBA" id="ARBA00022801"/>
    </source>
</evidence>
<dbReference type="PROSITE" id="PS51784">
    <property type="entry name" value="EXOI_SH3"/>
    <property type="match status" value="1"/>
</dbReference>
<dbReference type="InterPro" id="IPR038649">
    <property type="entry name" value="EXOI_SH3_sf"/>
</dbReference>
<keyword evidence="5 15" id="KW-0479">Metal-binding</keyword>
<dbReference type="InterPro" id="IPR034747">
    <property type="entry name" value="EXOI_SH3"/>
</dbReference>
<gene>
    <name evidence="19" type="ORF">BCF53_10534</name>
</gene>
<dbReference type="GO" id="GO:0008310">
    <property type="term" value="F:single-stranded DNA 3'-5' DNA exonuclease activity"/>
    <property type="evidence" value="ECO:0007669"/>
    <property type="project" value="UniProtKB-EC"/>
</dbReference>
<feature type="binding site" evidence="14">
    <location>
        <position position="13"/>
    </location>
    <ligand>
        <name>substrate</name>
    </ligand>
</feature>
<feature type="binding site" evidence="15">
    <location>
        <position position="11"/>
    </location>
    <ligand>
        <name>Mg(2+)</name>
        <dbReference type="ChEBI" id="CHEBI:18420"/>
        <label>1</label>
    </ligand>
</feature>
<dbReference type="SUPFAM" id="SSF53098">
    <property type="entry name" value="Ribonuclease H-like"/>
    <property type="match status" value="1"/>
</dbReference>
<dbReference type="EC" id="3.1.11.1" evidence="2"/>
<evidence type="ECO:0000256" key="15">
    <source>
        <dbReference type="PIRSR" id="PIRSR000977-2"/>
    </source>
</evidence>
<evidence type="ECO:0000259" key="18">
    <source>
        <dbReference type="PROSITE" id="PS51785"/>
    </source>
</evidence>
<dbReference type="InterPro" id="IPR012337">
    <property type="entry name" value="RNaseH-like_sf"/>
</dbReference>
<dbReference type="FunFam" id="3.30.420.10:FF:000033">
    <property type="entry name" value="Exodeoxyribonuclease I"/>
    <property type="match status" value="1"/>
</dbReference>
<dbReference type="NCBIfam" id="NF008746">
    <property type="entry name" value="PRK11779.1"/>
    <property type="match status" value="1"/>
</dbReference>
<organism evidence="19 20">
    <name type="scientific">Reinekea marinisedimentorum</name>
    <dbReference type="NCBI Taxonomy" id="230495"/>
    <lineage>
        <taxon>Bacteria</taxon>
        <taxon>Pseudomonadati</taxon>
        <taxon>Pseudomonadota</taxon>
        <taxon>Gammaproteobacteria</taxon>
        <taxon>Oceanospirillales</taxon>
        <taxon>Saccharospirillaceae</taxon>
        <taxon>Reinekea</taxon>
    </lineage>
</organism>
<dbReference type="InterPro" id="IPR013620">
    <property type="entry name" value="Exonuc_1_SH3"/>
</dbReference>
<evidence type="ECO:0000256" key="2">
    <source>
        <dbReference type="ARBA" id="ARBA00012108"/>
    </source>
</evidence>
<dbReference type="PIRSF" id="PIRSF000977">
    <property type="entry name" value="Exodeoxyribonuclease_I"/>
    <property type="match status" value="1"/>
</dbReference>
<comment type="cofactor">
    <cofactor evidence="15">
        <name>Mg(2+)</name>
        <dbReference type="ChEBI" id="CHEBI:18420"/>
    </cofactor>
    <text evidence="15">Binds 2 Mg(2+) ions per monomer.</text>
</comment>
<sequence>MSVNPTLLWYDYETWGANPMRDRLAQFAAVRTDMDLNPVGEPVDLLCKPAVDTLIDPEAVTITGLSPLQLSEAGLTEWQFAEQIHEQMSESGTCTVGYNSIRFDDECTRYLFYRNLYDPYAREWKNGNSRWDIMDMVRMTKALRPEGIEWPVKEDGSPSFKLEHLTAANGIAHEQAHDAVSDVKATIAMAKLIKDKQPKLYDYAFSLRQKREVLKHLDTMHHTPHLHFTGKVPALEHCMGIEMPLMIHPDRNNEVIVIDIRKDPRWLLEHNADQLREWLFTATDQLPEGIERPPFKTIHINRSPMVAPMSLLDEPVAERLGINLNDIATHRQWVDQHPDILKLALDIFTASRELTEPTDPEHALYSGFIDDHDRALLNKMQKQKIAKEHWLNETHNLHDSRLPELVESILARHFPDALSDEDLNEWQKRRLHYLTEPDNAQALTPEAALKKAEELLKADPENTALAETQQYLQNFYDYWFVTVRAKFDTNPAEPKPNSDNIHTETEEDSGILSDQLDLF</sequence>
<dbReference type="RefSeq" id="WP_132700995.1">
    <property type="nucleotide sequence ID" value="NZ_SLZR01000005.1"/>
</dbReference>
<evidence type="ECO:0000256" key="9">
    <source>
        <dbReference type="ARBA" id="ARBA00022842"/>
    </source>
</evidence>
<evidence type="ECO:0000256" key="8">
    <source>
        <dbReference type="ARBA" id="ARBA00022839"/>
    </source>
</evidence>
<feature type="region of interest" description="Disordered" evidence="16">
    <location>
        <begin position="490"/>
        <end position="519"/>
    </location>
</feature>
<keyword evidence="11" id="KW-0234">DNA repair</keyword>
<keyword evidence="4" id="KW-0540">Nuclease</keyword>
<dbReference type="GO" id="GO:0006281">
    <property type="term" value="P:DNA repair"/>
    <property type="evidence" value="ECO:0007669"/>
    <property type="project" value="UniProtKB-KW"/>
</dbReference>
<evidence type="ECO:0000256" key="12">
    <source>
        <dbReference type="ARBA" id="ARBA00031220"/>
    </source>
</evidence>
<dbReference type="EMBL" id="SLZR01000005">
    <property type="protein sequence ID" value="TCS41607.1"/>
    <property type="molecule type" value="Genomic_DNA"/>
</dbReference>
<feature type="binding site" evidence="15">
    <location>
        <position position="182"/>
    </location>
    <ligand>
        <name>Mg(2+)</name>
        <dbReference type="ChEBI" id="CHEBI:18420"/>
        <label>2</label>
    </ligand>
</feature>
<proteinExistence type="predicted"/>
<feature type="binding site" evidence="14">
    <location>
        <position position="161"/>
    </location>
    <ligand>
        <name>substrate</name>
    </ligand>
</feature>
<keyword evidence="10" id="KW-0238">DNA-binding</keyword>
<dbReference type="PANTHER" id="PTHR11046">
    <property type="entry name" value="OLIGORIBONUCLEASE, MITOCHONDRIAL"/>
    <property type="match status" value="1"/>
</dbReference>
<dbReference type="Proteomes" id="UP000295793">
    <property type="component" value="Unassembled WGS sequence"/>
</dbReference>
<dbReference type="Gene3D" id="3.30.1520.20">
    <property type="entry name" value="Exonuclease ExoI, domain 2"/>
    <property type="match status" value="1"/>
</dbReference>
<evidence type="ECO:0000256" key="11">
    <source>
        <dbReference type="ARBA" id="ARBA00023204"/>
    </source>
</evidence>
<name>A0A4R3IAZ0_9GAMM</name>
<dbReference type="AlphaFoldDB" id="A0A4R3IAZ0"/>
<dbReference type="Gene3D" id="3.30.420.10">
    <property type="entry name" value="Ribonuclease H-like superfamily/Ribonuclease H"/>
    <property type="match status" value="1"/>
</dbReference>
<evidence type="ECO:0000313" key="19">
    <source>
        <dbReference type="EMBL" id="TCS41607.1"/>
    </source>
</evidence>
<dbReference type="GO" id="GO:0000175">
    <property type="term" value="F:3'-5'-RNA exonuclease activity"/>
    <property type="evidence" value="ECO:0007669"/>
    <property type="project" value="InterPro"/>
</dbReference>
<dbReference type="Pfam" id="PF00929">
    <property type="entry name" value="RNase_T"/>
    <property type="match status" value="1"/>
</dbReference>
<comment type="catalytic activity">
    <reaction evidence="1">
        <text>Exonucleolytic cleavage in the 3'- to 5'-direction to yield nucleoside 5'-phosphates.</text>
        <dbReference type="EC" id="3.1.11.1"/>
    </reaction>
</comment>
<dbReference type="Gene3D" id="1.20.1280.70">
    <property type="entry name" value="Exonuclease ExoI, domain 3"/>
    <property type="match status" value="1"/>
</dbReference>
<comment type="subunit">
    <text evidence="13">Monomer. Interacts with ssb (via C-terminus); this interaction stimulates the exonuclease activity by recruiting the enzyme to its substrate.</text>
</comment>
<evidence type="ECO:0000256" key="3">
    <source>
        <dbReference type="ARBA" id="ARBA00019900"/>
    </source>
</evidence>
<dbReference type="GO" id="GO:0003677">
    <property type="term" value="F:DNA binding"/>
    <property type="evidence" value="ECO:0007669"/>
    <property type="project" value="UniProtKB-KW"/>
</dbReference>
<dbReference type="OrthoDB" id="9763470at2"/>
<protein>
    <recommendedName>
        <fullName evidence="3">Exodeoxyribonuclease I</fullName>
        <ecNumber evidence="2">3.1.11.1</ecNumber>
    </recommendedName>
    <alternativeName>
        <fullName evidence="12">DNA deoxyribophosphodiesterase</fullName>
    </alternativeName>
</protein>
<dbReference type="InterPro" id="IPR013520">
    <property type="entry name" value="Ribonucl_H"/>
</dbReference>
<keyword evidence="9 15" id="KW-0460">Magnesium</keyword>
<dbReference type="Pfam" id="PF26016">
    <property type="entry name" value="ExoI_C"/>
    <property type="match status" value="1"/>
</dbReference>
<dbReference type="CDD" id="cd06138">
    <property type="entry name" value="ExoI_N"/>
    <property type="match status" value="1"/>
</dbReference>
<evidence type="ECO:0000259" key="17">
    <source>
        <dbReference type="PROSITE" id="PS51784"/>
    </source>
</evidence>
<evidence type="ECO:0000313" key="20">
    <source>
        <dbReference type="Proteomes" id="UP000295793"/>
    </source>
</evidence>